<keyword evidence="6" id="KW-0509">mRNA transport</keyword>
<evidence type="ECO:0000256" key="11">
    <source>
        <dbReference type="ARBA" id="ARBA00023136"/>
    </source>
</evidence>
<keyword evidence="12" id="KW-0539">Nucleus</keyword>
<evidence type="ECO:0000256" key="4">
    <source>
        <dbReference type="ARBA" id="ARBA00022448"/>
    </source>
</evidence>
<dbReference type="GO" id="GO:0015031">
    <property type="term" value="P:protein transport"/>
    <property type="evidence" value="ECO:0007669"/>
    <property type="project" value="UniProtKB-KW"/>
</dbReference>
<dbReference type="InterPro" id="IPR019049">
    <property type="entry name" value="Nucleoporin_prot_Ndc1/Nup"/>
</dbReference>
<comment type="subcellular location">
    <subcellularLocation>
        <location evidence="1">Nucleus membrane</location>
        <topology evidence="1">Multi-pass membrane protein</topology>
    </subcellularLocation>
    <subcellularLocation>
        <location evidence="2">Nucleus</location>
        <location evidence="2">Nuclear pore complex</location>
    </subcellularLocation>
</comment>
<protein>
    <submittedName>
        <fullName evidence="13">Uncharacterized protein</fullName>
    </submittedName>
</protein>
<evidence type="ECO:0000256" key="6">
    <source>
        <dbReference type="ARBA" id="ARBA00022816"/>
    </source>
</evidence>
<dbReference type="AlphaFoldDB" id="A0A438GGP8"/>
<evidence type="ECO:0000256" key="3">
    <source>
        <dbReference type="ARBA" id="ARBA00005760"/>
    </source>
</evidence>
<evidence type="ECO:0000313" key="13">
    <source>
        <dbReference type="EMBL" id="RVW71377.1"/>
    </source>
</evidence>
<evidence type="ECO:0000256" key="1">
    <source>
        <dbReference type="ARBA" id="ARBA00004232"/>
    </source>
</evidence>
<keyword evidence="4" id="KW-0813">Transport</keyword>
<sequence length="158" mass="16574">MHHPCMLTTCAAPQATTKPPHDPSKASVITLPCSIALIVASLTARSHKEDRFGVAQLSGSNAAVISTLLSCLLAVETFLGKKTSLQSPNALMGPAGIKWATVATARSDAATMLWEMLTGAKAGLLEKDWIIGGKPLYEPRTPFAETASFPGFPSLLDA</sequence>
<evidence type="ECO:0000256" key="10">
    <source>
        <dbReference type="ARBA" id="ARBA00023132"/>
    </source>
</evidence>
<evidence type="ECO:0000256" key="8">
    <source>
        <dbReference type="ARBA" id="ARBA00022989"/>
    </source>
</evidence>
<dbReference type="PANTHER" id="PTHR13269:SF6">
    <property type="entry name" value="NUCLEOPORIN NDC1"/>
    <property type="match status" value="1"/>
</dbReference>
<comment type="similarity">
    <text evidence="3">Belongs to the NDC1 family.</text>
</comment>
<keyword evidence="5" id="KW-0812">Transmembrane</keyword>
<keyword evidence="8" id="KW-1133">Transmembrane helix</keyword>
<gene>
    <name evidence="13" type="ORF">CK203_060936</name>
</gene>
<dbReference type="Proteomes" id="UP000288805">
    <property type="component" value="Unassembled WGS sequence"/>
</dbReference>
<name>A0A438GGP8_VITVI</name>
<dbReference type="GO" id="GO:0051028">
    <property type="term" value="P:mRNA transport"/>
    <property type="evidence" value="ECO:0007669"/>
    <property type="project" value="UniProtKB-KW"/>
</dbReference>
<keyword evidence="11" id="KW-0472">Membrane</keyword>
<evidence type="ECO:0000256" key="2">
    <source>
        <dbReference type="ARBA" id="ARBA00004567"/>
    </source>
</evidence>
<keyword evidence="9" id="KW-0811">Translocation</keyword>
<evidence type="ECO:0000256" key="7">
    <source>
        <dbReference type="ARBA" id="ARBA00022927"/>
    </source>
</evidence>
<dbReference type="PANTHER" id="PTHR13269">
    <property type="entry name" value="NUCLEOPORIN NDC1"/>
    <property type="match status" value="1"/>
</dbReference>
<comment type="caution">
    <text evidence="13">The sequence shown here is derived from an EMBL/GenBank/DDBJ whole genome shotgun (WGS) entry which is preliminary data.</text>
</comment>
<accession>A0A438GGP8</accession>
<dbReference type="GO" id="GO:0005643">
    <property type="term" value="C:nuclear pore"/>
    <property type="evidence" value="ECO:0007669"/>
    <property type="project" value="UniProtKB-SubCell"/>
</dbReference>
<evidence type="ECO:0000256" key="12">
    <source>
        <dbReference type="ARBA" id="ARBA00023242"/>
    </source>
</evidence>
<evidence type="ECO:0000256" key="9">
    <source>
        <dbReference type="ARBA" id="ARBA00023010"/>
    </source>
</evidence>
<organism evidence="13 14">
    <name type="scientific">Vitis vinifera</name>
    <name type="common">Grape</name>
    <dbReference type="NCBI Taxonomy" id="29760"/>
    <lineage>
        <taxon>Eukaryota</taxon>
        <taxon>Viridiplantae</taxon>
        <taxon>Streptophyta</taxon>
        <taxon>Embryophyta</taxon>
        <taxon>Tracheophyta</taxon>
        <taxon>Spermatophyta</taxon>
        <taxon>Magnoliopsida</taxon>
        <taxon>eudicotyledons</taxon>
        <taxon>Gunneridae</taxon>
        <taxon>Pentapetalae</taxon>
        <taxon>rosids</taxon>
        <taxon>Vitales</taxon>
        <taxon>Vitaceae</taxon>
        <taxon>Viteae</taxon>
        <taxon>Vitis</taxon>
    </lineage>
</organism>
<evidence type="ECO:0000313" key="14">
    <source>
        <dbReference type="Proteomes" id="UP000288805"/>
    </source>
</evidence>
<evidence type="ECO:0000256" key="5">
    <source>
        <dbReference type="ARBA" id="ARBA00022692"/>
    </source>
</evidence>
<keyword evidence="7" id="KW-0653">Protein transport</keyword>
<dbReference type="GO" id="GO:0031965">
    <property type="term" value="C:nuclear membrane"/>
    <property type="evidence" value="ECO:0007669"/>
    <property type="project" value="UniProtKB-SubCell"/>
</dbReference>
<keyword evidence="10" id="KW-0906">Nuclear pore complex</keyword>
<dbReference type="EMBL" id="QGNW01000439">
    <property type="protein sequence ID" value="RVW71377.1"/>
    <property type="molecule type" value="Genomic_DNA"/>
</dbReference>
<proteinExistence type="inferred from homology"/>
<reference evidence="13 14" key="1">
    <citation type="journal article" date="2018" name="PLoS Genet.">
        <title>Population sequencing reveals clonal diversity and ancestral inbreeding in the grapevine cultivar Chardonnay.</title>
        <authorList>
            <person name="Roach M.J."/>
            <person name="Johnson D.L."/>
            <person name="Bohlmann J."/>
            <person name="van Vuuren H.J."/>
            <person name="Jones S.J."/>
            <person name="Pretorius I.S."/>
            <person name="Schmidt S.A."/>
            <person name="Borneman A.R."/>
        </authorList>
    </citation>
    <scope>NUCLEOTIDE SEQUENCE [LARGE SCALE GENOMIC DNA]</scope>
    <source>
        <strain evidence="14">cv. Chardonnay</strain>
        <tissue evidence="13">Leaf</tissue>
    </source>
</reference>